<dbReference type="FunFam" id="2.60.40.10:FF:000008">
    <property type="entry name" value="roundabout homolog 2 isoform X2"/>
    <property type="match status" value="2"/>
</dbReference>
<feature type="compositionally biased region" description="Basic and acidic residues" evidence="9">
    <location>
        <begin position="1356"/>
        <end position="1366"/>
    </location>
</feature>
<feature type="compositionally biased region" description="Low complexity" evidence="9">
    <location>
        <begin position="1300"/>
        <end position="1314"/>
    </location>
</feature>
<keyword evidence="6 10" id="KW-0472">Membrane</keyword>
<feature type="domain" description="Ig-like" evidence="11">
    <location>
        <begin position="241"/>
        <end position="325"/>
    </location>
</feature>
<dbReference type="FunFam" id="2.60.40.10:FF:001167">
    <property type="entry name" value="Roundabout 2, isoform B"/>
    <property type="match status" value="1"/>
</dbReference>
<dbReference type="SMART" id="SM00408">
    <property type="entry name" value="IGc2"/>
    <property type="match status" value="5"/>
</dbReference>
<keyword evidence="5 10" id="KW-1133">Transmembrane helix</keyword>
<dbReference type="Gene3D" id="2.60.40.10">
    <property type="entry name" value="Immunoglobulins"/>
    <property type="match status" value="8"/>
</dbReference>
<dbReference type="SMART" id="SM00409">
    <property type="entry name" value="IG"/>
    <property type="match status" value="5"/>
</dbReference>
<feature type="domain" description="Fibronectin type-III" evidence="12">
    <location>
        <begin position="655"/>
        <end position="750"/>
    </location>
</feature>
<dbReference type="InterPro" id="IPR013783">
    <property type="entry name" value="Ig-like_fold"/>
</dbReference>
<accession>A0A224Z7J4</accession>
<feature type="region of interest" description="Disordered" evidence="9">
    <location>
        <begin position="1010"/>
        <end position="1043"/>
    </location>
</feature>
<reference evidence="13" key="1">
    <citation type="journal article" date="2017" name="Parasit. Vectors">
        <title>Sialotranscriptomics of Rhipicephalus zambeziensis reveals intricate expression profiles of secretory proteins and suggests tight temporal transcriptional regulation during blood-feeding.</title>
        <authorList>
            <person name="de Castro M.H."/>
            <person name="de Klerk D."/>
            <person name="Pienaar R."/>
            <person name="Rees D.J.G."/>
            <person name="Mans B.J."/>
        </authorList>
    </citation>
    <scope>NUCLEOTIDE SEQUENCE</scope>
    <source>
        <tissue evidence="13">Salivary glands</tissue>
    </source>
</reference>
<dbReference type="GO" id="GO:0007411">
    <property type="term" value="P:axon guidance"/>
    <property type="evidence" value="ECO:0007669"/>
    <property type="project" value="TreeGrafter"/>
</dbReference>
<keyword evidence="7" id="KW-1015">Disulfide bond</keyword>
<evidence type="ECO:0000256" key="5">
    <source>
        <dbReference type="ARBA" id="ARBA00022989"/>
    </source>
</evidence>
<evidence type="ECO:0000256" key="1">
    <source>
        <dbReference type="ARBA" id="ARBA00004167"/>
    </source>
</evidence>
<dbReference type="PROSITE" id="PS50853">
    <property type="entry name" value="FN3"/>
    <property type="match status" value="3"/>
</dbReference>
<comment type="subcellular location">
    <subcellularLocation>
        <location evidence="1">Membrane</location>
        <topology evidence="1">Single-pass membrane protein</topology>
    </subcellularLocation>
</comment>
<feature type="domain" description="Ig-like" evidence="11">
    <location>
        <begin position="52"/>
        <end position="142"/>
    </location>
</feature>
<sequence>MARQCYRRRRWFLDLWITACRIIAISLLSLIVCTGDAANAASSHGGSGGRAPRITEQPVDVVVRKHEPVTLRCGADGDPPPRIAWFHDGRPVRNSATRMVLPEGQLFFLQVQHSRREQDTGLYWCTATNAVGSVRSRNASVELAVLRDEFRQLPKSIHVAGGESATLECVPPRGHPEPTVTWFKDGVQVQPGTGRVRLLAQGALVIADVRPSDQGRYVCRAANMLGTRDSPAALLSVHTKPYFVRVPEDVTSLAEESVEFQCKVNGDPKPTVTWRRQDGKMPVGRAYVQEDKSLHIKNVALADEGTYICEAENIVGSVSASATLTVHSRPTFRLTPQNQKVGLNGVAKFDCLATGNPPPSVFWTREGNQVLMFPGKSHGRFSVSNEGTLTISGVRKEDRGYYVCSALSVVGSSMAKGHLEVTAIADLPPPIIRLGPANQTLPLHTAAQLPCDATGTPKPTVQWLYNGAPLRIDERPRYTLLESGTLQIQDLQMLDSGAYTCKASSESGETSWTASLSIESPHNPNVNFHRSPDPSTFPGPPSQPVPVNTTETSITLAWRRSEKVGASSLKGYTIEYYSSDLQSGWVLAAHRVLTEKYTIQALRPDSRYVFIVRAENSHGQGVPSPVSEPIRTLGMAPHFLPEFNLDEARAKLSACIVSLQDIRAVSSTAVKLSWKIQGMRDYVEGFYIRFRDMTGGSQKYNMVTVLNGGALSYVLNDLKKFTKYEFFLVPFYRNVEGPPSNSRSVQTMEDVPSAPPESVEVQVVNGTMATIFWSPPPPQHRNGRLRGYYVYVDGNSSNIHLNQSTNSTTNSLTLNNLKTGASYEARVVALTTVGGGPASNAVLFKMESPAASTSLSTPFQNIVTQSWFIALFGFLLLVAVTIFVLLLIRKRRLQHAKSLATVPVHKQEDISNCFNSLNGRPGLSPHEALWINHSAWRSSDQSKDPFCETKLLNKMSCATNDLNYSSVYAPLNCGINAPDYAEVDAQSMTTFYKKDLPSIPEPYATTTLINPSLQKSLNGSAKDARSGSSAEEGSRKSEKGFDLELARASEDGITDRLLESDKLASPASDSGSYTTDEYGMPIKKCRQKFSRGGSSSKGPMMNWSELIPPPPEQPPSEAGSPTGTPACLRGTPPRNVQLKQKINGAQPMSNMRGPHGPPRVQTHSPRSTLNQSSNSLGSSYGDSYQNVPPFFPKGQRSLLKPLQPQHTQPQQQQQLFSNPFIDRGVQSSLPSLISEPRSSIPVAEPTGYRFGAAQGYLYEATNADSDVELMSRPRSIESSIAGDTDYAPSHAPSWASTTERSNSSCTSGRSSRASSYDDPVYNEVDFASAVARAAQNAGFQVNGSVVSTTTPTPEQGAKRGVHERQHNQQNQKVTNLPLNASKTLTHHMKNTEAHPQNQLFSLSLPSQRTLDDQRPEHDENNQPMQSNDGAPYKPPSFHIYHDPPHLVTPPGSGRKQWRAVSRDGEVSAQILNDHFYHGST</sequence>
<proteinExistence type="predicted"/>
<evidence type="ECO:0000256" key="2">
    <source>
        <dbReference type="ARBA" id="ARBA00022692"/>
    </source>
</evidence>
<dbReference type="FunFam" id="2.60.40.10:FF:000189">
    <property type="entry name" value="Neogenin isoform 3"/>
    <property type="match status" value="1"/>
</dbReference>
<evidence type="ECO:0000259" key="11">
    <source>
        <dbReference type="PROSITE" id="PS50835"/>
    </source>
</evidence>
<evidence type="ECO:0000256" key="10">
    <source>
        <dbReference type="SAM" id="Phobius"/>
    </source>
</evidence>
<evidence type="ECO:0000259" key="12">
    <source>
        <dbReference type="PROSITE" id="PS50853"/>
    </source>
</evidence>
<feature type="transmembrane region" description="Helical" evidence="10">
    <location>
        <begin position="867"/>
        <end position="888"/>
    </location>
</feature>
<dbReference type="FunFam" id="2.60.40.10:FF:000043">
    <property type="entry name" value="roundabout homolog 2 isoform X2"/>
    <property type="match status" value="1"/>
</dbReference>
<feature type="transmembrane region" description="Helical" evidence="10">
    <location>
        <begin position="12"/>
        <end position="32"/>
    </location>
</feature>
<keyword evidence="2 10" id="KW-0812">Transmembrane</keyword>
<dbReference type="InterPro" id="IPR013106">
    <property type="entry name" value="Ig_V-set"/>
</dbReference>
<dbReference type="SUPFAM" id="SSF48726">
    <property type="entry name" value="Immunoglobulin"/>
    <property type="match status" value="5"/>
</dbReference>
<feature type="domain" description="Fibronectin type-III" evidence="12">
    <location>
        <begin position="755"/>
        <end position="849"/>
    </location>
</feature>
<feature type="compositionally biased region" description="Basic and acidic residues" evidence="9">
    <location>
        <begin position="1032"/>
        <end position="1043"/>
    </location>
</feature>
<dbReference type="FunFam" id="2.60.40.10:FF:001807">
    <property type="entry name" value="Roundabout 1, isoform A"/>
    <property type="match status" value="1"/>
</dbReference>
<feature type="region of interest" description="Disordered" evidence="9">
    <location>
        <begin position="1279"/>
        <end position="1317"/>
    </location>
</feature>
<dbReference type="InterPro" id="IPR036179">
    <property type="entry name" value="Ig-like_dom_sf"/>
</dbReference>
<feature type="domain" description="Ig-like" evidence="11">
    <location>
        <begin position="330"/>
        <end position="422"/>
    </location>
</feature>
<dbReference type="InterPro" id="IPR013098">
    <property type="entry name" value="Ig_I-set"/>
</dbReference>
<feature type="compositionally biased region" description="Polar residues" evidence="9">
    <location>
        <begin position="1010"/>
        <end position="1019"/>
    </location>
</feature>
<dbReference type="InterPro" id="IPR003961">
    <property type="entry name" value="FN3_dom"/>
</dbReference>
<evidence type="ECO:0000256" key="6">
    <source>
        <dbReference type="ARBA" id="ARBA00023136"/>
    </source>
</evidence>
<dbReference type="SMART" id="SM00060">
    <property type="entry name" value="FN3"/>
    <property type="match status" value="3"/>
</dbReference>
<feature type="region of interest" description="Disordered" evidence="9">
    <location>
        <begin position="1057"/>
        <end position="1133"/>
    </location>
</feature>
<feature type="region of interest" description="Disordered" evidence="9">
    <location>
        <begin position="1409"/>
        <end position="1435"/>
    </location>
</feature>
<feature type="region of interest" description="Disordered" evidence="9">
    <location>
        <begin position="1343"/>
        <end position="1378"/>
    </location>
</feature>
<feature type="region of interest" description="Disordered" evidence="9">
    <location>
        <begin position="1145"/>
        <end position="1197"/>
    </location>
</feature>
<feature type="domain" description="Ig-like" evidence="11">
    <location>
        <begin position="148"/>
        <end position="236"/>
    </location>
</feature>
<dbReference type="SMART" id="SM00406">
    <property type="entry name" value="IGv"/>
    <property type="match status" value="4"/>
</dbReference>
<dbReference type="CDD" id="cd00063">
    <property type="entry name" value="FN3"/>
    <property type="match status" value="3"/>
</dbReference>
<dbReference type="GO" id="GO:0005886">
    <property type="term" value="C:plasma membrane"/>
    <property type="evidence" value="ECO:0007669"/>
    <property type="project" value="TreeGrafter"/>
</dbReference>
<evidence type="ECO:0000313" key="13">
    <source>
        <dbReference type="EMBL" id="MAA22400.1"/>
    </source>
</evidence>
<organism evidence="13">
    <name type="scientific">Rhipicephalus zambeziensis</name>
    <dbReference type="NCBI Taxonomy" id="60191"/>
    <lineage>
        <taxon>Eukaryota</taxon>
        <taxon>Metazoa</taxon>
        <taxon>Ecdysozoa</taxon>
        <taxon>Arthropoda</taxon>
        <taxon>Chelicerata</taxon>
        <taxon>Arachnida</taxon>
        <taxon>Acari</taxon>
        <taxon>Parasitiformes</taxon>
        <taxon>Ixodida</taxon>
        <taxon>Ixodoidea</taxon>
        <taxon>Ixodidae</taxon>
        <taxon>Rhipicephalinae</taxon>
        <taxon>Rhipicephalus</taxon>
        <taxon>Rhipicephalus</taxon>
    </lineage>
</organism>
<feature type="domain" description="Fibronectin type-III" evidence="12">
    <location>
        <begin position="540"/>
        <end position="635"/>
    </location>
</feature>
<dbReference type="Pfam" id="PF13927">
    <property type="entry name" value="Ig_3"/>
    <property type="match status" value="1"/>
</dbReference>
<dbReference type="Pfam" id="PF07679">
    <property type="entry name" value="I-set"/>
    <property type="match status" value="4"/>
</dbReference>
<dbReference type="InterPro" id="IPR003599">
    <property type="entry name" value="Ig_sub"/>
</dbReference>
<evidence type="ECO:0000256" key="7">
    <source>
        <dbReference type="ARBA" id="ARBA00023157"/>
    </source>
</evidence>
<dbReference type="Pfam" id="PF00041">
    <property type="entry name" value="fn3"/>
    <property type="match status" value="2"/>
</dbReference>
<name>A0A224Z7J4_9ACAR</name>
<keyword evidence="8" id="KW-0393">Immunoglobulin domain</keyword>
<dbReference type="PANTHER" id="PTHR44170:SF52">
    <property type="entry name" value="PROTEIN SAX-3"/>
    <property type="match status" value="1"/>
</dbReference>
<dbReference type="PROSITE" id="PS50835">
    <property type="entry name" value="IG_LIKE"/>
    <property type="match status" value="5"/>
</dbReference>
<dbReference type="FunFam" id="2.60.40.10:FF:000028">
    <property type="entry name" value="Neuronal cell adhesion molecule"/>
    <property type="match status" value="1"/>
</dbReference>
<keyword evidence="13" id="KW-0675">Receptor</keyword>
<dbReference type="GO" id="GO:0030424">
    <property type="term" value="C:axon"/>
    <property type="evidence" value="ECO:0007669"/>
    <property type="project" value="TreeGrafter"/>
</dbReference>
<protein>
    <submittedName>
        <fullName evidence="13">Receptor mediating netrin-dependent axon guidance</fullName>
    </submittedName>
</protein>
<feature type="compositionally biased region" description="Polar residues" evidence="9">
    <location>
        <begin position="1343"/>
        <end position="1353"/>
    </location>
</feature>
<keyword evidence="4" id="KW-0677">Repeat</keyword>
<keyword evidence="3" id="KW-0732">Signal</keyword>
<dbReference type="PANTHER" id="PTHR44170">
    <property type="entry name" value="PROTEIN SIDEKICK"/>
    <property type="match status" value="1"/>
</dbReference>
<dbReference type="EMBL" id="GFPF01011254">
    <property type="protein sequence ID" value="MAA22400.1"/>
    <property type="molecule type" value="Transcribed_RNA"/>
</dbReference>
<feature type="compositionally biased region" description="Polar residues" evidence="9">
    <location>
        <begin position="1367"/>
        <end position="1378"/>
    </location>
</feature>
<feature type="compositionally biased region" description="Low complexity" evidence="9">
    <location>
        <begin position="1167"/>
        <end position="1184"/>
    </location>
</feature>
<dbReference type="FunFam" id="2.60.40.10:FF:000053">
    <property type="entry name" value="Roundabout guidance receptor 1"/>
    <property type="match status" value="1"/>
</dbReference>
<dbReference type="InterPro" id="IPR036116">
    <property type="entry name" value="FN3_sf"/>
</dbReference>
<dbReference type="InterPro" id="IPR007110">
    <property type="entry name" value="Ig-like_dom"/>
</dbReference>
<dbReference type="GO" id="GO:0098609">
    <property type="term" value="P:cell-cell adhesion"/>
    <property type="evidence" value="ECO:0007669"/>
    <property type="project" value="TreeGrafter"/>
</dbReference>
<dbReference type="InterPro" id="IPR003598">
    <property type="entry name" value="Ig_sub2"/>
</dbReference>
<feature type="domain" description="Ig-like" evidence="11">
    <location>
        <begin position="429"/>
        <end position="517"/>
    </location>
</feature>
<evidence type="ECO:0000256" key="4">
    <source>
        <dbReference type="ARBA" id="ARBA00022737"/>
    </source>
</evidence>
<dbReference type="SUPFAM" id="SSF49265">
    <property type="entry name" value="Fibronectin type III"/>
    <property type="match status" value="2"/>
</dbReference>
<evidence type="ECO:0000256" key="9">
    <source>
        <dbReference type="SAM" id="MobiDB-lite"/>
    </source>
</evidence>
<feature type="compositionally biased region" description="Basic and acidic residues" evidence="9">
    <location>
        <begin position="1409"/>
        <end position="1420"/>
    </location>
</feature>
<evidence type="ECO:0000256" key="8">
    <source>
        <dbReference type="ARBA" id="ARBA00023319"/>
    </source>
</evidence>
<evidence type="ECO:0000256" key="3">
    <source>
        <dbReference type="ARBA" id="ARBA00022729"/>
    </source>
</evidence>